<evidence type="ECO:0000313" key="6">
    <source>
        <dbReference type="WBParaSite" id="HCON_00112990-00001"/>
    </source>
</evidence>
<feature type="region of interest" description="Disordered" evidence="2">
    <location>
        <begin position="220"/>
        <end position="239"/>
    </location>
</feature>
<accession>A0A7I4YMQ2</accession>
<keyword evidence="3" id="KW-1133">Transmembrane helix</keyword>
<keyword evidence="3" id="KW-0472">Membrane</keyword>
<dbReference type="SMART" id="SM01088">
    <property type="entry name" value="Col_cuticle_N"/>
    <property type="match status" value="1"/>
</dbReference>
<reference evidence="6" key="1">
    <citation type="submission" date="2020-12" db="UniProtKB">
        <authorList>
            <consortium name="WormBaseParasite"/>
        </authorList>
    </citation>
    <scope>IDENTIFICATION</scope>
    <source>
        <strain evidence="6">MHco3</strain>
    </source>
</reference>
<feature type="compositionally biased region" description="Basic residues" evidence="2">
    <location>
        <begin position="220"/>
        <end position="229"/>
    </location>
</feature>
<dbReference type="WBParaSite" id="HCON_00112990-00001">
    <property type="protein sequence ID" value="HCON_00112990-00001"/>
    <property type="gene ID" value="HCON_00112990"/>
</dbReference>
<dbReference type="Pfam" id="PF01484">
    <property type="entry name" value="Col_cuticle_N"/>
    <property type="match status" value="1"/>
</dbReference>
<dbReference type="GO" id="GO:0042302">
    <property type="term" value="F:structural constituent of cuticle"/>
    <property type="evidence" value="ECO:0007669"/>
    <property type="project" value="InterPro"/>
</dbReference>
<evidence type="ECO:0000313" key="5">
    <source>
        <dbReference type="Proteomes" id="UP000025227"/>
    </source>
</evidence>
<sequence length="239" mass="27491">MDLETRVKAYRFVAYSAVTFSVVAVLSVCVTLPMVYNYVHHVKRTMHNEINFCKGSAKDIWTEVHNLKSLPLPNNRTARQAGYGDAAVTGGAQQVGSCEACCLQDLLVQQVHRESLVDPANQVLQVYPEIPADRHSSHVSQLLLLHVSLVLKDHPDHRVLLGYQEMLDHQDNPDFLVKMRRQENLDQGSARPKWKSWTSWSTWRAWNSCSIRTTRSRRAWPTRRARTTRSSRPSWTTWK</sequence>
<evidence type="ECO:0000256" key="3">
    <source>
        <dbReference type="SAM" id="Phobius"/>
    </source>
</evidence>
<dbReference type="InterPro" id="IPR002486">
    <property type="entry name" value="Col_cuticle_N"/>
</dbReference>
<evidence type="ECO:0000256" key="1">
    <source>
        <dbReference type="ARBA" id="ARBA00022737"/>
    </source>
</evidence>
<dbReference type="OrthoDB" id="5920520at2759"/>
<feature type="domain" description="Nematode cuticle collagen N-terminal" evidence="4">
    <location>
        <begin position="12"/>
        <end position="64"/>
    </location>
</feature>
<keyword evidence="3" id="KW-0812">Transmembrane</keyword>
<keyword evidence="1" id="KW-0677">Repeat</keyword>
<feature type="transmembrane region" description="Helical" evidence="3">
    <location>
        <begin position="12"/>
        <end position="36"/>
    </location>
</feature>
<keyword evidence="5" id="KW-1185">Reference proteome</keyword>
<dbReference type="AlphaFoldDB" id="A0A7I4YMQ2"/>
<evidence type="ECO:0000259" key="4">
    <source>
        <dbReference type="SMART" id="SM01088"/>
    </source>
</evidence>
<feature type="compositionally biased region" description="Low complexity" evidence="2">
    <location>
        <begin position="230"/>
        <end position="239"/>
    </location>
</feature>
<organism evidence="5 6">
    <name type="scientific">Haemonchus contortus</name>
    <name type="common">Barber pole worm</name>
    <dbReference type="NCBI Taxonomy" id="6289"/>
    <lineage>
        <taxon>Eukaryota</taxon>
        <taxon>Metazoa</taxon>
        <taxon>Ecdysozoa</taxon>
        <taxon>Nematoda</taxon>
        <taxon>Chromadorea</taxon>
        <taxon>Rhabditida</taxon>
        <taxon>Rhabditina</taxon>
        <taxon>Rhabditomorpha</taxon>
        <taxon>Strongyloidea</taxon>
        <taxon>Trichostrongylidae</taxon>
        <taxon>Haemonchus</taxon>
    </lineage>
</organism>
<dbReference type="Proteomes" id="UP000025227">
    <property type="component" value="Unplaced"/>
</dbReference>
<proteinExistence type="predicted"/>
<evidence type="ECO:0000256" key="2">
    <source>
        <dbReference type="SAM" id="MobiDB-lite"/>
    </source>
</evidence>
<protein>
    <submittedName>
        <fullName evidence="6">Col_cuticle_N domain-containing protein</fullName>
    </submittedName>
</protein>
<name>A0A7I4YMQ2_HAECO</name>